<dbReference type="Proteomes" id="UP000265520">
    <property type="component" value="Unassembled WGS sequence"/>
</dbReference>
<accession>A0A392UKK1</accession>
<keyword evidence="2" id="KW-1185">Reference proteome</keyword>
<sequence>MLGRPYPRGEEYGPVSCSAVEAVPKQDAYCERLGVEEDESATWGVSAEENMICSS</sequence>
<name>A0A392UKK1_9FABA</name>
<dbReference type="EMBL" id="LXQA010814567">
    <property type="protein sequence ID" value="MCI72275.1"/>
    <property type="molecule type" value="Genomic_DNA"/>
</dbReference>
<comment type="caution">
    <text evidence="1">The sequence shown here is derived from an EMBL/GenBank/DDBJ whole genome shotgun (WGS) entry which is preliminary data.</text>
</comment>
<protein>
    <submittedName>
        <fullName evidence="1">Uncharacterized protein</fullName>
    </submittedName>
</protein>
<organism evidence="1 2">
    <name type="scientific">Trifolium medium</name>
    <dbReference type="NCBI Taxonomy" id="97028"/>
    <lineage>
        <taxon>Eukaryota</taxon>
        <taxon>Viridiplantae</taxon>
        <taxon>Streptophyta</taxon>
        <taxon>Embryophyta</taxon>
        <taxon>Tracheophyta</taxon>
        <taxon>Spermatophyta</taxon>
        <taxon>Magnoliopsida</taxon>
        <taxon>eudicotyledons</taxon>
        <taxon>Gunneridae</taxon>
        <taxon>Pentapetalae</taxon>
        <taxon>rosids</taxon>
        <taxon>fabids</taxon>
        <taxon>Fabales</taxon>
        <taxon>Fabaceae</taxon>
        <taxon>Papilionoideae</taxon>
        <taxon>50 kb inversion clade</taxon>
        <taxon>NPAAA clade</taxon>
        <taxon>Hologalegina</taxon>
        <taxon>IRL clade</taxon>
        <taxon>Trifolieae</taxon>
        <taxon>Trifolium</taxon>
    </lineage>
</organism>
<evidence type="ECO:0000313" key="2">
    <source>
        <dbReference type="Proteomes" id="UP000265520"/>
    </source>
</evidence>
<evidence type="ECO:0000313" key="1">
    <source>
        <dbReference type="EMBL" id="MCI72275.1"/>
    </source>
</evidence>
<dbReference type="AlphaFoldDB" id="A0A392UKK1"/>
<reference evidence="1 2" key="1">
    <citation type="journal article" date="2018" name="Front. Plant Sci.">
        <title>Red Clover (Trifolium pratense) and Zigzag Clover (T. medium) - A Picture of Genomic Similarities and Differences.</title>
        <authorList>
            <person name="Dluhosova J."/>
            <person name="Istvanek J."/>
            <person name="Nedelnik J."/>
            <person name="Repkova J."/>
        </authorList>
    </citation>
    <scope>NUCLEOTIDE SEQUENCE [LARGE SCALE GENOMIC DNA]</scope>
    <source>
        <strain evidence="2">cv. 10/8</strain>
        <tissue evidence="1">Leaf</tissue>
    </source>
</reference>
<proteinExistence type="predicted"/>